<keyword evidence="2" id="KW-0413">Isomerase</keyword>
<organism evidence="4">
    <name type="scientific">gut metagenome</name>
    <dbReference type="NCBI Taxonomy" id="749906"/>
    <lineage>
        <taxon>unclassified sequences</taxon>
        <taxon>metagenomes</taxon>
        <taxon>organismal metagenomes</taxon>
    </lineage>
</organism>
<dbReference type="GO" id="GO:0009982">
    <property type="term" value="F:pseudouridine synthase activity"/>
    <property type="evidence" value="ECO:0007669"/>
    <property type="project" value="UniProtKB-ARBA"/>
</dbReference>
<dbReference type="FunFam" id="3.10.290.10:FF:000003">
    <property type="entry name" value="Pseudouridine synthase"/>
    <property type="match status" value="1"/>
</dbReference>
<dbReference type="PANTHER" id="PTHR47683:SF3">
    <property type="entry name" value="RIBOSOMAL LARGE SUBUNIT PSEUDOURIDINE SYNTHASE B"/>
    <property type="match status" value="1"/>
</dbReference>
<dbReference type="AlphaFoldDB" id="J9FJ61"/>
<sequence>MTERLQKIIASRGVASRRQAEAMILDGRVSCNGKTAHLGDSADAEKDTILLDGKPLPGLKARV</sequence>
<dbReference type="InterPro" id="IPR036986">
    <property type="entry name" value="S4_RNA-bd_sf"/>
</dbReference>
<evidence type="ECO:0000256" key="2">
    <source>
        <dbReference type="ARBA" id="ARBA00023235"/>
    </source>
</evidence>
<dbReference type="CDD" id="cd00165">
    <property type="entry name" value="S4"/>
    <property type="match status" value="1"/>
</dbReference>
<protein>
    <submittedName>
        <fullName evidence="4">Ribosomal large subunit pseudouridine synthase B</fullName>
    </submittedName>
</protein>
<evidence type="ECO:0000259" key="3">
    <source>
        <dbReference type="SMART" id="SM00363"/>
    </source>
</evidence>
<dbReference type="GO" id="GO:0003723">
    <property type="term" value="F:RNA binding"/>
    <property type="evidence" value="ECO:0007669"/>
    <property type="project" value="InterPro"/>
</dbReference>
<dbReference type="GO" id="GO:0006364">
    <property type="term" value="P:rRNA processing"/>
    <property type="evidence" value="ECO:0007669"/>
    <property type="project" value="UniProtKB-ARBA"/>
</dbReference>
<dbReference type="SUPFAM" id="SSF55174">
    <property type="entry name" value="Alpha-L RNA-binding motif"/>
    <property type="match status" value="1"/>
</dbReference>
<evidence type="ECO:0000313" key="4">
    <source>
        <dbReference type="EMBL" id="EJW94951.1"/>
    </source>
</evidence>
<reference evidence="4" key="1">
    <citation type="journal article" date="2012" name="PLoS ONE">
        <title>Gene sets for utilization of primary and secondary nutrition supplies in the distal gut of endangered iberian lynx.</title>
        <authorList>
            <person name="Alcaide M."/>
            <person name="Messina E."/>
            <person name="Richter M."/>
            <person name="Bargiela R."/>
            <person name="Peplies J."/>
            <person name="Huws S.A."/>
            <person name="Newbold C.J."/>
            <person name="Golyshin P.N."/>
            <person name="Simon M.A."/>
            <person name="Lopez G."/>
            <person name="Yakimov M.M."/>
            <person name="Ferrer M."/>
        </authorList>
    </citation>
    <scope>NUCLEOTIDE SEQUENCE</scope>
</reference>
<gene>
    <name evidence="4" type="ORF">EVA_16943</name>
</gene>
<dbReference type="EMBL" id="AMCI01006089">
    <property type="protein sequence ID" value="EJW94951.1"/>
    <property type="molecule type" value="Genomic_DNA"/>
</dbReference>
<dbReference type="Gene3D" id="3.10.290.10">
    <property type="entry name" value="RNA-binding S4 domain"/>
    <property type="match status" value="1"/>
</dbReference>
<comment type="caution">
    <text evidence="4">The sequence shown here is derived from an EMBL/GenBank/DDBJ whole genome shotgun (WGS) entry which is preliminary data.</text>
</comment>
<comment type="similarity">
    <text evidence="1">Belongs to the pseudouridine synthase RsuA family.</text>
</comment>
<dbReference type="PROSITE" id="PS50889">
    <property type="entry name" value="S4"/>
    <property type="match status" value="1"/>
</dbReference>
<dbReference type="SMART" id="SM00363">
    <property type="entry name" value="S4"/>
    <property type="match status" value="1"/>
</dbReference>
<dbReference type="PANTHER" id="PTHR47683">
    <property type="entry name" value="PSEUDOURIDINE SYNTHASE FAMILY PROTEIN-RELATED"/>
    <property type="match status" value="1"/>
</dbReference>
<evidence type="ECO:0000256" key="1">
    <source>
        <dbReference type="ARBA" id="ARBA00008348"/>
    </source>
</evidence>
<accession>J9FJ61</accession>
<proteinExistence type="inferred from homology"/>
<dbReference type="InterPro" id="IPR002942">
    <property type="entry name" value="S4_RNA-bd"/>
</dbReference>
<dbReference type="InterPro" id="IPR050343">
    <property type="entry name" value="RsuA_PseudoU_synthase"/>
</dbReference>
<feature type="non-terminal residue" evidence="4">
    <location>
        <position position="63"/>
    </location>
</feature>
<dbReference type="Pfam" id="PF01479">
    <property type="entry name" value="S4"/>
    <property type="match status" value="1"/>
</dbReference>
<feature type="domain" description="RNA-binding S4" evidence="3">
    <location>
        <begin position="3"/>
        <end position="63"/>
    </location>
</feature>
<name>J9FJ61_9ZZZZ</name>